<gene>
    <name evidence="1" type="ORF">GIB67_029626</name>
</gene>
<organism evidence="1 2">
    <name type="scientific">Kingdonia uniflora</name>
    <dbReference type="NCBI Taxonomy" id="39325"/>
    <lineage>
        <taxon>Eukaryota</taxon>
        <taxon>Viridiplantae</taxon>
        <taxon>Streptophyta</taxon>
        <taxon>Embryophyta</taxon>
        <taxon>Tracheophyta</taxon>
        <taxon>Spermatophyta</taxon>
        <taxon>Magnoliopsida</taxon>
        <taxon>Ranunculales</taxon>
        <taxon>Circaeasteraceae</taxon>
        <taxon>Kingdonia</taxon>
    </lineage>
</organism>
<evidence type="ECO:0000313" key="2">
    <source>
        <dbReference type="Proteomes" id="UP000541444"/>
    </source>
</evidence>
<dbReference type="Proteomes" id="UP000541444">
    <property type="component" value="Unassembled WGS sequence"/>
</dbReference>
<accession>A0A7J7LLD9</accession>
<reference evidence="1 2" key="1">
    <citation type="journal article" date="2020" name="IScience">
        <title>Genome Sequencing of the Endangered Kingdonia uniflora (Circaeasteraceae, Ranunculales) Reveals Potential Mechanisms of Evolutionary Specialization.</title>
        <authorList>
            <person name="Sun Y."/>
            <person name="Deng T."/>
            <person name="Zhang A."/>
            <person name="Moore M.J."/>
            <person name="Landis J.B."/>
            <person name="Lin N."/>
            <person name="Zhang H."/>
            <person name="Zhang X."/>
            <person name="Huang J."/>
            <person name="Zhang X."/>
            <person name="Sun H."/>
            <person name="Wang H."/>
        </authorList>
    </citation>
    <scope>NUCLEOTIDE SEQUENCE [LARGE SCALE GENOMIC DNA]</scope>
    <source>
        <strain evidence="1">TB1705</strain>
        <tissue evidence="1">Leaf</tissue>
    </source>
</reference>
<dbReference type="AlphaFoldDB" id="A0A7J7LLD9"/>
<dbReference type="EMBL" id="JACGCM010002205">
    <property type="protein sequence ID" value="KAF6143457.1"/>
    <property type="molecule type" value="Genomic_DNA"/>
</dbReference>
<protein>
    <submittedName>
        <fullName evidence="1">Uncharacterized protein</fullName>
    </submittedName>
</protein>
<keyword evidence="2" id="KW-1185">Reference proteome</keyword>
<proteinExistence type="predicted"/>
<comment type="caution">
    <text evidence="1">The sequence shown here is derived from an EMBL/GenBank/DDBJ whole genome shotgun (WGS) entry which is preliminary data.</text>
</comment>
<evidence type="ECO:0000313" key="1">
    <source>
        <dbReference type="EMBL" id="KAF6143457.1"/>
    </source>
</evidence>
<sequence length="121" mass="13303">MRVLEEKVVEKDRVIVKQKETLQGQFHKECEANVKLKEFIEDLGYDPETFQRLPMNPRCDPVAENVVRTEGAEVDIAGMGARVGEGVETPVVDRVVVVIVTEGVVGADGSNPSTEGTGSYW</sequence>
<name>A0A7J7LLD9_9MAGN</name>